<dbReference type="InterPro" id="IPR006196">
    <property type="entry name" value="RNA-binding_domain_S1_IF1"/>
</dbReference>
<dbReference type="GeneID" id="41323751"/>
<dbReference type="NCBIfam" id="NF003085">
    <property type="entry name" value="PRK04012.1-5"/>
    <property type="match status" value="1"/>
</dbReference>
<evidence type="ECO:0000313" key="9">
    <source>
        <dbReference type="EMBL" id="TQS82822.1"/>
    </source>
</evidence>
<dbReference type="InterPro" id="IPR012340">
    <property type="entry name" value="NA-bd_OB-fold"/>
</dbReference>
<evidence type="ECO:0000313" key="10">
    <source>
        <dbReference type="Proteomes" id="UP000752814"/>
    </source>
</evidence>
<evidence type="ECO:0000256" key="2">
    <source>
        <dbReference type="ARBA" id="ARBA00022540"/>
    </source>
</evidence>
<dbReference type="PROSITE" id="PS01262">
    <property type="entry name" value="IF1A"/>
    <property type="match status" value="1"/>
</dbReference>
<dbReference type="HAMAP" id="MF_00216">
    <property type="entry name" value="aIF_1A"/>
    <property type="match status" value="1"/>
</dbReference>
<protein>
    <recommendedName>
        <fullName evidence="5">Translation initiation factor 1A</fullName>
        <shortName evidence="5">aIF-1A</shortName>
    </recommendedName>
</protein>
<comment type="similarity">
    <text evidence="1 5 6">Belongs to the eIF-1A family.</text>
</comment>
<dbReference type="PROSITE" id="PS50832">
    <property type="entry name" value="S1_IF1_TYPE"/>
    <property type="match status" value="1"/>
</dbReference>
<sequence>MTSYDSEEVSEEITRCPFPNHKEGEIFGVADQLLGASHIKVMCEDGTSRIGRIPGKIRKRMWIREGDLLIVRPWEFQDDKADIKYRYTKTQASYLHRRKAIPKTLDIF</sequence>
<dbReference type="CDD" id="cd05793">
    <property type="entry name" value="S1_IF1A"/>
    <property type="match status" value="1"/>
</dbReference>
<proteinExistence type="inferred from homology"/>
<dbReference type="Gene3D" id="2.40.50.140">
    <property type="entry name" value="Nucleic acid-binding proteins"/>
    <property type="match status" value="1"/>
</dbReference>
<evidence type="ECO:0000256" key="1">
    <source>
        <dbReference type="ARBA" id="ARBA00007392"/>
    </source>
</evidence>
<dbReference type="RefSeq" id="WP_020449217.1">
    <property type="nucleotide sequence ID" value="NZ_CAYAXV010000005.1"/>
</dbReference>
<dbReference type="Proteomes" id="UP000752814">
    <property type="component" value="Unassembled WGS sequence"/>
</dbReference>
<evidence type="ECO:0000259" key="8">
    <source>
        <dbReference type="PROSITE" id="PS50832"/>
    </source>
</evidence>
<comment type="caution">
    <text evidence="9">The sequence shown here is derived from an EMBL/GenBank/DDBJ whole genome shotgun (WGS) entry which is preliminary data.</text>
</comment>
<dbReference type="PANTHER" id="PTHR21668">
    <property type="entry name" value="EIF-1A"/>
    <property type="match status" value="1"/>
</dbReference>
<dbReference type="InterPro" id="IPR001253">
    <property type="entry name" value="TIF_eIF-1A"/>
</dbReference>
<name>A0A8J8PFY9_9ARCH</name>
<dbReference type="Pfam" id="PF01176">
    <property type="entry name" value="eIF-1a"/>
    <property type="match status" value="1"/>
</dbReference>
<dbReference type="OMA" id="WRYTRTE"/>
<dbReference type="EMBL" id="LVVT01000014">
    <property type="protein sequence ID" value="TQS82822.1"/>
    <property type="molecule type" value="Genomic_DNA"/>
</dbReference>
<evidence type="ECO:0000256" key="7">
    <source>
        <dbReference type="RuleBase" id="RU004365"/>
    </source>
</evidence>
<dbReference type="NCBIfam" id="TIGR00523">
    <property type="entry name" value="eIF-1A"/>
    <property type="match status" value="1"/>
</dbReference>
<organism evidence="9 10">
    <name type="scientific">Candidatus Methanomassiliicoccus intestinalis</name>
    <dbReference type="NCBI Taxonomy" id="1406512"/>
    <lineage>
        <taxon>Archaea</taxon>
        <taxon>Methanobacteriati</taxon>
        <taxon>Thermoplasmatota</taxon>
        <taxon>Thermoplasmata</taxon>
        <taxon>Methanomassiliicoccales</taxon>
        <taxon>Methanomassiliicoccaceae</taxon>
        <taxon>Methanomassiliicoccus</taxon>
    </lineage>
</organism>
<dbReference type="InterPro" id="IPR018104">
    <property type="entry name" value="TIF_eIF-1A_CS"/>
</dbReference>
<dbReference type="SMART" id="SM00652">
    <property type="entry name" value="eIF1a"/>
    <property type="match status" value="1"/>
</dbReference>
<dbReference type="GO" id="GO:0003743">
    <property type="term" value="F:translation initiation factor activity"/>
    <property type="evidence" value="ECO:0007669"/>
    <property type="project" value="UniProtKB-UniRule"/>
</dbReference>
<reference evidence="9" key="1">
    <citation type="submission" date="2016-03" db="EMBL/GenBank/DDBJ databases">
        <authorList>
            <person name="Borrel G."/>
            <person name="Mccann A."/>
            <person name="O'Toole P.W."/>
        </authorList>
    </citation>
    <scope>NUCLEOTIDE SEQUENCE</scope>
    <source>
        <strain evidence="9">183</strain>
    </source>
</reference>
<dbReference type="SUPFAM" id="SSF50249">
    <property type="entry name" value="Nucleic acid-binding proteins"/>
    <property type="match status" value="1"/>
</dbReference>
<accession>A0A8J8PFY9</accession>
<evidence type="ECO:0000256" key="5">
    <source>
        <dbReference type="HAMAP-Rule" id="MF_00216"/>
    </source>
</evidence>
<comment type="function">
    <text evidence="4 5 7">Seems to be required for maximal rate of protein biosynthesis. Enhances ribosome dissociation into subunits and stabilizes the binding of the initiator Met-tRNA(I) to 40 S ribosomal subunits.</text>
</comment>
<evidence type="ECO:0000256" key="6">
    <source>
        <dbReference type="RuleBase" id="RU004364"/>
    </source>
</evidence>
<keyword evidence="2 5" id="KW-0396">Initiation factor</keyword>
<evidence type="ECO:0000256" key="4">
    <source>
        <dbReference type="ARBA" id="ARBA00025502"/>
    </source>
</evidence>
<keyword evidence="3 5" id="KW-0648">Protein biosynthesis</keyword>
<feature type="domain" description="S1-like" evidence="8">
    <location>
        <begin position="14"/>
        <end position="88"/>
    </location>
</feature>
<dbReference type="GO" id="GO:0003723">
    <property type="term" value="F:RNA binding"/>
    <property type="evidence" value="ECO:0007669"/>
    <property type="project" value="InterPro"/>
</dbReference>
<evidence type="ECO:0000256" key="3">
    <source>
        <dbReference type="ARBA" id="ARBA00022917"/>
    </source>
</evidence>
<gene>
    <name evidence="5" type="primary">eif1a</name>
    <name evidence="9" type="ORF">A3207_02420</name>
</gene>
<dbReference type="AlphaFoldDB" id="A0A8J8PFY9"/>
<dbReference type="NCBIfam" id="NF003084">
    <property type="entry name" value="PRK04012.1-3"/>
    <property type="match status" value="1"/>
</dbReference>